<gene>
    <name evidence="1" type="ORF">BFJ63_vAg5608</name>
</gene>
<dbReference type="Proteomes" id="UP000290540">
    <property type="component" value="Unassembled WGS sequence"/>
</dbReference>
<name>A0A4Q2VZF8_FUSOX</name>
<evidence type="ECO:0000313" key="1">
    <source>
        <dbReference type="EMBL" id="RYC91598.1"/>
    </source>
</evidence>
<comment type="caution">
    <text evidence="1">The sequence shown here is derived from an EMBL/GenBank/DDBJ whole genome shotgun (WGS) entry which is preliminary data.</text>
</comment>
<dbReference type="AlphaFoldDB" id="A0A4Q2VZF8"/>
<proteinExistence type="predicted"/>
<dbReference type="EMBL" id="MQTW01000031">
    <property type="protein sequence ID" value="RYC91598.1"/>
    <property type="molecule type" value="Genomic_DNA"/>
</dbReference>
<accession>A0A4Q2VZF8</accession>
<reference evidence="1 2" key="1">
    <citation type="submission" date="2016-12" db="EMBL/GenBank/DDBJ databases">
        <title>Draft genome sequence of Fusarium oxysporum causing rot on Narcissus.</title>
        <authorList>
            <person name="Armitage A.D."/>
            <person name="Taylor A."/>
            <person name="Clarkson J.P."/>
            <person name="Harrison R.J."/>
            <person name="Jackson A.C."/>
        </authorList>
    </citation>
    <scope>NUCLEOTIDE SEQUENCE [LARGE SCALE GENOMIC DNA]</scope>
    <source>
        <strain evidence="1 2">N139</strain>
    </source>
</reference>
<evidence type="ECO:0000313" key="2">
    <source>
        <dbReference type="Proteomes" id="UP000290540"/>
    </source>
</evidence>
<organism evidence="1 2">
    <name type="scientific">Fusarium oxysporum f. sp. narcissi</name>
    <dbReference type="NCBI Taxonomy" id="451672"/>
    <lineage>
        <taxon>Eukaryota</taxon>
        <taxon>Fungi</taxon>
        <taxon>Dikarya</taxon>
        <taxon>Ascomycota</taxon>
        <taxon>Pezizomycotina</taxon>
        <taxon>Sordariomycetes</taxon>
        <taxon>Hypocreomycetidae</taxon>
        <taxon>Hypocreales</taxon>
        <taxon>Nectriaceae</taxon>
        <taxon>Fusarium</taxon>
        <taxon>Fusarium oxysporum species complex</taxon>
    </lineage>
</organism>
<sequence>MQWLKAFISGPRQLVGSLDGKTVEVCPYMLKGLNNTSEDPDDADESCKGVMSDECIEEFENLTLPLGTGKICPSYQDFDLSDKCKLHLYSAMLFPPRNFSTARCSLDKIPYLDIPDNQRTYSTHISLGEDGDIDYDDYDAYDIRVQQTIPMFMMVSTRGVSDSKMVCIAPNKVVQGSRKPELKLEGAEQEDENTASRVGGLGAAVFLGVGAVIFCLL</sequence>
<protein>
    <submittedName>
        <fullName evidence="1">Uncharacterized protein</fullName>
    </submittedName>
</protein>